<accession>A0AAE1CIY3</accession>
<evidence type="ECO:0000313" key="2">
    <source>
        <dbReference type="Proteomes" id="UP001283361"/>
    </source>
</evidence>
<name>A0AAE1CIY3_9GAST</name>
<proteinExistence type="predicted"/>
<gene>
    <name evidence="1" type="ORF">RRG08_064875</name>
</gene>
<sequence>MAMRQFSPGAASVSYDDSVAIPGDGESDFPWRPHYQPVELSPSISGCYHKQCLLRVGSSSYEAITRREIS</sequence>
<keyword evidence="2" id="KW-1185">Reference proteome</keyword>
<protein>
    <submittedName>
        <fullName evidence="1">Uncharacterized protein</fullName>
    </submittedName>
</protein>
<organism evidence="1 2">
    <name type="scientific">Elysia crispata</name>
    <name type="common">lettuce slug</name>
    <dbReference type="NCBI Taxonomy" id="231223"/>
    <lineage>
        <taxon>Eukaryota</taxon>
        <taxon>Metazoa</taxon>
        <taxon>Spiralia</taxon>
        <taxon>Lophotrochozoa</taxon>
        <taxon>Mollusca</taxon>
        <taxon>Gastropoda</taxon>
        <taxon>Heterobranchia</taxon>
        <taxon>Euthyneura</taxon>
        <taxon>Panpulmonata</taxon>
        <taxon>Sacoglossa</taxon>
        <taxon>Placobranchoidea</taxon>
        <taxon>Plakobranchidae</taxon>
        <taxon>Elysia</taxon>
    </lineage>
</organism>
<evidence type="ECO:0000313" key="1">
    <source>
        <dbReference type="EMBL" id="KAK3696576.1"/>
    </source>
</evidence>
<dbReference type="EMBL" id="JAWDGP010008037">
    <property type="protein sequence ID" value="KAK3696576.1"/>
    <property type="molecule type" value="Genomic_DNA"/>
</dbReference>
<reference evidence="1" key="1">
    <citation type="journal article" date="2023" name="G3 (Bethesda)">
        <title>A reference genome for the long-term kleptoplast-retaining sea slug Elysia crispata morphotype clarki.</title>
        <authorList>
            <person name="Eastman K.E."/>
            <person name="Pendleton A.L."/>
            <person name="Shaikh M.A."/>
            <person name="Suttiyut T."/>
            <person name="Ogas R."/>
            <person name="Tomko P."/>
            <person name="Gavelis G."/>
            <person name="Widhalm J.R."/>
            <person name="Wisecaver J.H."/>
        </authorList>
    </citation>
    <scope>NUCLEOTIDE SEQUENCE</scope>
    <source>
        <strain evidence="1">ECLA1</strain>
    </source>
</reference>
<dbReference type="Proteomes" id="UP001283361">
    <property type="component" value="Unassembled WGS sequence"/>
</dbReference>
<comment type="caution">
    <text evidence="1">The sequence shown here is derived from an EMBL/GenBank/DDBJ whole genome shotgun (WGS) entry which is preliminary data.</text>
</comment>
<dbReference type="AlphaFoldDB" id="A0AAE1CIY3"/>